<feature type="compositionally biased region" description="Acidic residues" evidence="1">
    <location>
        <begin position="27"/>
        <end position="37"/>
    </location>
</feature>
<evidence type="ECO:0000256" key="1">
    <source>
        <dbReference type="SAM" id="MobiDB-lite"/>
    </source>
</evidence>
<organism evidence="2 3">
    <name type="scientific">Halorubrum salipaludis</name>
    <dbReference type="NCBI Taxonomy" id="2032630"/>
    <lineage>
        <taxon>Archaea</taxon>
        <taxon>Methanobacteriati</taxon>
        <taxon>Methanobacteriota</taxon>
        <taxon>Stenosarchaea group</taxon>
        <taxon>Halobacteria</taxon>
        <taxon>Halobacteriales</taxon>
        <taxon>Haloferacaceae</taxon>
        <taxon>Halorubrum</taxon>
    </lineage>
</organism>
<reference evidence="2 3" key="1">
    <citation type="submission" date="2017-08" db="EMBL/GenBank/DDBJ databases">
        <title>The strain WRN001 was isolated from Binhai saline alkaline soil, Tianjin, China.</title>
        <authorList>
            <person name="Liu D."/>
            <person name="Zhang G."/>
        </authorList>
    </citation>
    <scope>NUCLEOTIDE SEQUENCE [LARGE SCALE GENOMIC DNA]</scope>
    <source>
        <strain evidence="2 3">WN019</strain>
    </source>
</reference>
<accession>A0A2A2FFI4</accession>
<dbReference type="OrthoDB" id="330977at2157"/>
<protein>
    <submittedName>
        <fullName evidence="2">Uncharacterized protein</fullName>
    </submittedName>
</protein>
<feature type="compositionally biased region" description="Acidic residues" evidence="1">
    <location>
        <begin position="9"/>
        <end position="18"/>
    </location>
</feature>
<dbReference type="AlphaFoldDB" id="A0A2A2FFI4"/>
<dbReference type="EMBL" id="NSKC01000003">
    <property type="protein sequence ID" value="PAU84196.1"/>
    <property type="molecule type" value="Genomic_DNA"/>
</dbReference>
<dbReference type="Proteomes" id="UP000218083">
    <property type="component" value="Unassembled WGS sequence"/>
</dbReference>
<feature type="compositionally biased region" description="Basic and acidic residues" evidence="1">
    <location>
        <begin position="54"/>
        <end position="64"/>
    </location>
</feature>
<comment type="caution">
    <text evidence="2">The sequence shown here is derived from an EMBL/GenBank/DDBJ whole genome shotgun (WGS) entry which is preliminary data.</text>
</comment>
<sequence length="64" mass="6991">MTERADTQAADEEEEAAEADPRRGADPSDETDAEPDDGTGHLDDIEDGAGCTEIWERLSERREG</sequence>
<name>A0A2A2FFI4_9EURY</name>
<evidence type="ECO:0000313" key="3">
    <source>
        <dbReference type="Proteomes" id="UP000218083"/>
    </source>
</evidence>
<keyword evidence="3" id="KW-1185">Reference proteome</keyword>
<gene>
    <name evidence="2" type="ORF">CK500_07115</name>
</gene>
<evidence type="ECO:0000313" key="2">
    <source>
        <dbReference type="EMBL" id="PAU84196.1"/>
    </source>
</evidence>
<proteinExistence type="predicted"/>
<dbReference type="RefSeq" id="WP_095636551.1">
    <property type="nucleotide sequence ID" value="NZ_NSKC01000003.1"/>
</dbReference>
<feature type="region of interest" description="Disordered" evidence="1">
    <location>
        <begin position="1"/>
        <end position="64"/>
    </location>
</feature>